<name>A0ABY7VBZ2_9GAMM</name>
<proteinExistence type="predicted"/>
<dbReference type="Pfam" id="PF04738">
    <property type="entry name" value="Lant_dehydr_N"/>
    <property type="match status" value="1"/>
</dbReference>
<feature type="domain" description="Lantibiotic dehydratase N-terminal" evidence="1">
    <location>
        <begin position="44"/>
        <end position="690"/>
    </location>
</feature>
<evidence type="ECO:0000259" key="2">
    <source>
        <dbReference type="Pfam" id="PF14028"/>
    </source>
</evidence>
<accession>A0ABY7VBZ2</accession>
<dbReference type="InterPro" id="IPR023809">
    <property type="entry name" value="Thiopep_bacteriocin_synth_dom"/>
</dbReference>
<evidence type="ECO:0000313" key="4">
    <source>
        <dbReference type="Proteomes" id="UP001215231"/>
    </source>
</evidence>
<reference evidence="3 4" key="1">
    <citation type="journal article" date="2022" name="Mar. Drugs">
        <title>Bioassay-Guided Fractionation Leads to the Detection of Cholic Acid Generated by the Rare Thalassomonas sp.</title>
        <authorList>
            <person name="Pheiffer F."/>
            <person name="Schneider Y.K."/>
            <person name="Hansen E.H."/>
            <person name="Andersen J.H."/>
            <person name="Isaksson J."/>
            <person name="Busche T."/>
            <person name="R C."/>
            <person name="Kalinowski J."/>
            <person name="Zyl L.V."/>
            <person name="Trindade M."/>
        </authorList>
    </citation>
    <scope>NUCLEOTIDE SEQUENCE [LARGE SCALE GENOMIC DNA]</scope>
    <source>
        <strain evidence="3 4">A5K-61T</strain>
    </source>
</reference>
<evidence type="ECO:0000259" key="1">
    <source>
        <dbReference type="Pfam" id="PF04738"/>
    </source>
</evidence>
<evidence type="ECO:0000313" key="3">
    <source>
        <dbReference type="EMBL" id="WDE10897.1"/>
    </source>
</evidence>
<dbReference type="Pfam" id="PF14028">
    <property type="entry name" value="Lant_dehydr_C"/>
    <property type="match status" value="1"/>
</dbReference>
<dbReference type="RefSeq" id="WP_274050962.1">
    <property type="nucleotide sequence ID" value="NZ_CP059693.1"/>
</dbReference>
<gene>
    <name evidence="3" type="ORF">H3N35_22020</name>
</gene>
<keyword evidence="4" id="KW-1185">Reference proteome</keyword>
<dbReference type="Proteomes" id="UP001215231">
    <property type="component" value="Chromosome"/>
</dbReference>
<protein>
    <submittedName>
        <fullName evidence="3">Lantibiotic dehydratase</fullName>
    </submittedName>
</protein>
<organism evidence="3 4">
    <name type="scientific">Thalassomonas haliotis</name>
    <dbReference type="NCBI Taxonomy" id="485448"/>
    <lineage>
        <taxon>Bacteria</taxon>
        <taxon>Pseudomonadati</taxon>
        <taxon>Pseudomonadota</taxon>
        <taxon>Gammaproteobacteria</taxon>
        <taxon>Alteromonadales</taxon>
        <taxon>Colwelliaceae</taxon>
        <taxon>Thalassomonas</taxon>
    </lineage>
</organism>
<dbReference type="EMBL" id="CP059693">
    <property type="protein sequence ID" value="WDE10897.1"/>
    <property type="molecule type" value="Genomic_DNA"/>
</dbReference>
<dbReference type="InterPro" id="IPR006827">
    <property type="entry name" value="Lant_deHydtase_N"/>
</dbReference>
<feature type="domain" description="Thiopeptide-type bacteriocin biosynthesis" evidence="2">
    <location>
        <begin position="763"/>
        <end position="1033"/>
    </location>
</feature>
<sequence length="1040" mass="118034">MQNNSVYADNFFLARSPKFSFETLTRWQGERSELVQELKSWLEQPGVKEALYIASPSLCERLLEWKVKPGSKQEKKLIHSLAKYFIRMCSRPTPFGLFSGISNGEIAEENQFELAADLASRRITRLDMFYLSSIKDLLAKKLADNPALKVKLNTSNYPVGDQLRYIEAYQSKDARHYRLSSVEIDECIAWLQQNCRQVHQLAPLKADFKASFPEADSEDIDEYFASLVEEGVLVPELLLSLTDPEPATLLAKQLVELGEGELADAIMSAVHRINEIDKAGSSEIGDYKAIYQQLKALPFEVEESKLFQVDWFKGGENLTLSESCTRQLLDGLTLLHKASYRKSSTLENFTTEFNKRFEGQFVPLSYLLDDESGISYTDDTGYETPLLAGLQLIVNGGEGKMPAANALESLLLDKIALSEGSNTEELKLSKKELKKLTADIKTVPQLPGSFSVMCSLHNDEHGREQIHLQGVSGPSAANLMGRFCHLDDKLHQKVKQHLEKEEALQPEAVFAEIVHLPEGRPGNVIARPRLREHEIVFLADTSLTSDKQIPVSDLYVCVEGSLVKLWSKRLNRQIIPRLSSAHNYSSRSLGIYKFLCMLQHQEISTPNFSWPASLNNVAYTPRVKLDNIILAPRTWRLDKAELEKIKPGNDFTGKMQALLDKFNLPRVVTYSVADNVLTLDLLNPICFEILLSEIKYVPKVMLKESITQVFPSKLQQQGRHFAHELLIPFINKNARISPVYADHPDRQLDRNAGKRNFMPGSEWLSIKIYGGNSQVEKALIEKLAPALEQLKLNGAYDKSFFIRYGDPDWHLRLRFYGTPEKLMQQVLPACYAELDPLIQSGQLKRIELFTYDREVERYGGATSMPYVENIFAADSITAIETAGLSAEYDETARGYATILGCDRLLDDFGLSIQEKYQLMDGLRIGYGKEFNENARLRKQLGEKFREHEQVLKTALTLQNDDELFSEINSILKRRSELIAPDVETILALDKDGVLGCEIKSLLNSILHMHTNRMFKAYGRQQELVAYDFLRRYYHSSLKHS</sequence>
<dbReference type="NCBIfam" id="TIGR03891">
    <property type="entry name" value="thiopep_ocin"/>
    <property type="match status" value="1"/>
</dbReference>